<comment type="caution">
    <text evidence="2">The sequence shown here is derived from an EMBL/GenBank/DDBJ whole genome shotgun (WGS) entry which is preliminary data.</text>
</comment>
<reference evidence="2 3" key="1">
    <citation type="submission" date="2016-12" db="EMBL/GenBank/DDBJ databases">
        <authorList>
            <person name="Song W.-J."/>
            <person name="Kurnit D.M."/>
        </authorList>
    </citation>
    <scope>NUCLEOTIDE SEQUENCE [LARGE SCALE GENOMIC DNA]</scope>
    <source>
        <strain evidence="2 3">HSG9</strain>
    </source>
</reference>
<protein>
    <submittedName>
        <fullName evidence="2">Organic solvent tolerance protein OstA</fullName>
    </submittedName>
</protein>
<evidence type="ECO:0000259" key="1">
    <source>
        <dbReference type="Pfam" id="PF19838"/>
    </source>
</evidence>
<keyword evidence="3" id="KW-1185">Reference proteome</keyword>
<dbReference type="Pfam" id="PF19838">
    <property type="entry name" value="LptD_2"/>
    <property type="match status" value="1"/>
</dbReference>
<proteinExistence type="predicted"/>
<dbReference type="OrthoDB" id="9802320at2"/>
<dbReference type="PANTHER" id="PTHR30189:SF1">
    <property type="entry name" value="LPS-ASSEMBLY PROTEIN LPTD"/>
    <property type="match status" value="1"/>
</dbReference>
<feature type="domain" description="LPS-assembly protein LptD central" evidence="1">
    <location>
        <begin position="248"/>
        <end position="720"/>
    </location>
</feature>
<dbReference type="Proteomes" id="UP000191680">
    <property type="component" value="Unassembled WGS sequence"/>
</dbReference>
<dbReference type="GO" id="GO:1990351">
    <property type="term" value="C:transporter complex"/>
    <property type="evidence" value="ECO:0007669"/>
    <property type="project" value="TreeGrafter"/>
</dbReference>
<sequence>MFELQKLSQTSTKIGFIKLQTNKHPFLLVLLFALLAQYLTAQEKPLVPLPIKAVGDTLNPPLLPPNILNDSIGKKDSINLDSTNTKNSMLVDIIDYKAKDYVKLSQKDQKIYLYNEAEIKYQDTELKAGIIVMDYTKNEVYAGRIKDSTGTYTQTPYFKQGDNVVIPDSIRFNFDTKKALIWNSRTEQQAGLGSLGSDAMKVLASITKKENDSVYFLKDGKMTTSKDTVDPDYFIKIRKAKFVPGKKIIAGFSNMYLVDVPTPIAVPFAYFPLTTGRTAGLIFPTFTQDPNRGFSLQNGGYYLPISDYVDLSVMGDFFTNGSYGIRTQSIYAKRYKFRGNVNFRFENQITSQKGFSDYRRSTLYNLQISHSQDAKANPNSRFSASVNLGSSQYYTNSFNQINVQNTQNNNLSSSISYSKTFPEYPSVNLNLTASHNQNTQTQQVNLTLPTFQGSMERIFPFAKRDGIKKGIIQNVNFQYNVRAENRITTTDSLMFRKGMFENAQIGARHTLPISTNFKVAKYFSVTLGGNYEDVWTFETYKRGLDPDDPTSNSEVVLDTIEGFDRFNKYGLSASIGTTVYGTFPFGEDKKIQAIRHVMRPQVSWSYTPSFEQFYDTYVDYSGQTQQYTRFQGIAVGSVPSLNRANVLGFSLQNTLEAKVRDKDSTKLEPKKISLLSNLNFSTSYNMEADSLKLSPINMNGGTSFFDKKLTLNFSGSLDPYTIDNNGRRINTLNVKNGGSLLRLTRASMNMRYSLSNETFKKKDGKKDEDRAEEASDYYRAASGGRTDDLFGAGFDQSQYQRREDDGEDIENPVYGTKIPWDLNIQFAMGYLNSNRQNQVNTASLMFSGNVQLSPRWDLGLSSGYDFVNKGFAQTQFRFSRQLKSFDLRFNWVPFGRNERWDFFIGISSSILSDLKYDKRSQRILR</sequence>
<evidence type="ECO:0000313" key="2">
    <source>
        <dbReference type="EMBL" id="OQD43106.1"/>
    </source>
</evidence>
<dbReference type="AlphaFoldDB" id="A0A1V6LSZ7"/>
<dbReference type="InterPro" id="IPR050218">
    <property type="entry name" value="LptD"/>
</dbReference>
<dbReference type="EMBL" id="MTBC01000004">
    <property type="protein sequence ID" value="OQD43106.1"/>
    <property type="molecule type" value="Genomic_DNA"/>
</dbReference>
<evidence type="ECO:0000313" key="3">
    <source>
        <dbReference type="Proteomes" id="UP000191680"/>
    </source>
</evidence>
<dbReference type="PANTHER" id="PTHR30189">
    <property type="entry name" value="LPS-ASSEMBLY PROTEIN"/>
    <property type="match status" value="1"/>
</dbReference>
<gene>
    <name evidence="2" type="ORF">BUL40_08430</name>
</gene>
<organism evidence="2 3">
    <name type="scientific">Croceivirga radicis</name>
    <dbReference type="NCBI Taxonomy" id="1929488"/>
    <lineage>
        <taxon>Bacteria</taxon>
        <taxon>Pseudomonadati</taxon>
        <taxon>Bacteroidota</taxon>
        <taxon>Flavobacteriia</taxon>
        <taxon>Flavobacteriales</taxon>
        <taxon>Flavobacteriaceae</taxon>
        <taxon>Croceivirga</taxon>
    </lineage>
</organism>
<dbReference type="GO" id="GO:0009279">
    <property type="term" value="C:cell outer membrane"/>
    <property type="evidence" value="ECO:0007669"/>
    <property type="project" value="TreeGrafter"/>
</dbReference>
<accession>A0A1V6LSZ7</accession>
<name>A0A1V6LSZ7_9FLAO</name>
<dbReference type="RefSeq" id="WP_080318884.1">
    <property type="nucleotide sequence ID" value="NZ_MTBC01000004.1"/>
</dbReference>
<dbReference type="InterPro" id="IPR045659">
    <property type="entry name" value="LptD_2"/>
</dbReference>